<reference evidence="4" key="1">
    <citation type="submission" date="2021-01" db="EMBL/GenBank/DDBJ databases">
        <authorList>
            <person name="Corre E."/>
            <person name="Pelletier E."/>
            <person name="Niang G."/>
            <person name="Scheremetjew M."/>
            <person name="Finn R."/>
            <person name="Kale V."/>
            <person name="Holt S."/>
            <person name="Cochrane G."/>
            <person name="Meng A."/>
            <person name="Brown T."/>
            <person name="Cohen L."/>
        </authorList>
    </citation>
    <scope>NUCLEOTIDE SEQUENCE</scope>
    <source>
        <strain evidence="4">CCMP127</strain>
    </source>
</reference>
<accession>A0A7S3P9F0</accession>
<dbReference type="InterPro" id="IPR013167">
    <property type="entry name" value="COG4_M"/>
</dbReference>
<evidence type="ECO:0000259" key="3">
    <source>
        <dbReference type="Pfam" id="PF20662"/>
    </source>
</evidence>
<dbReference type="PANTHER" id="PTHR24016:SF0">
    <property type="entry name" value="CONSERVED OLIGOMERIC GOLGI COMPLEX SUBUNIT 4"/>
    <property type="match status" value="1"/>
</dbReference>
<proteinExistence type="predicted"/>
<dbReference type="Gene3D" id="1.20.58.1970">
    <property type="match status" value="1"/>
</dbReference>
<dbReference type="InterPro" id="IPR048684">
    <property type="entry name" value="COG4_C"/>
</dbReference>
<feature type="compositionally biased region" description="Basic and acidic residues" evidence="1">
    <location>
        <begin position="142"/>
        <end position="152"/>
    </location>
</feature>
<sequence>MAAVYNVTVAVLRHHLPLVSHCLYKAQGDVGLVQLVHTQCTSAVVPLWQEYRKQKQWSAVSRKASQIASILQDRYTSGMDDDLEDDAGFSQQIGPLGDVDASLEEAALVVQHAEAYLRFLAHSCEQVNLAHQMRHNQQVQRRLQEKRLRQSEWESSDDASDEKDQDAEEEEEQDMADFKPIDILPPSTQLHQTVAEVGGQYVAVEHCLFLASLQRAFCAPDTEPRYFRPLGIDLSEAPFSKAKQTSMVDACWYAARRSTQRAFATGHNGTASAMANFVGDTLAQVVTEVLRQRAEDLGVAHLKPGEGLLVGSAGIFNNAASNLIRAGQKTAGGADEVMRRQKVQDQIGQACAVINDMEVAIHHTKNLEKFLTEAVEKGFPSQTHETEALLMCVKGLSMVQDGLSSASMVTIESLESVLRPRIRSIVSEAVGSEGSATAAFMVSPIGGGKTDDRGSTGMNYNLDEAAYNLVQLSEGYMARLCVLMDELMGPLRDYLAPRLWDSLWLNVIGTASKRIESFVRKCPFTALGALSFDSDMREWLSYTRSHLVTSEYNVSNQAVLKACSSLSRLNQMARLIIIDDLEDVLDLMATSKRWDLKEEDAQSFLAQRVDFDAEQIHDLLRIPED</sequence>
<evidence type="ECO:0000256" key="1">
    <source>
        <dbReference type="SAM" id="MobiDB-lite"/>
    </source>
</evidence>
<gene>
    <name evidence="4" type="ORF">ACOF00016_LOCUS10444</name>
</gene>
<name>A0A7S3P9F0_9STRA</name>
<evidence type="ECO:0000259" key="2">
    <source>
        <dbReference type="Pfam" id="PF08318"/>
    </source>
</evidence>
<dbReference type="Pfam" id="PF20662">
    <property type="entry name" value="COG4_C"/>
    <property type="match status" value="1"/>
</dbReference>
<feature type="compositionally biased region" description="Acidic residues" evidence="1">
    <location>
        <begin position="154"/>
        <end position="175"/>
    </location>
</feature>
<dbReference type="EMBL" id="HBIM01012789">
    <property type="protein sequence ID" value="CAE0413186.1"/>
    <property type="molecule type" value="Transcribed_RNA"/>
</dbReference>
<feature type="domain" description="COG4 transport protein middle alpha-helical bundle" evidence="2">
    <location>
        <begin position="9"/>
        <end position="293"/>
    </location>
</feature>
<dbReference type="InterPro" id="IPR048682">
    <property type="entry name" value="COG4"/>
</dbReference>
<dbReference type="AlphaFoldDB" id="A0A7S3P9F0"/>
<protein>
    <submittedName>
        <fullName evidence="4">Uncharacterized protein</fullName>
    </submittedName>
</protein>
<feature type="region of interest" description="Disordered" evidence="1">
    <location>
        <begin position="140"/>
        <end position="182"/>
    </location>
</feature>
<feature type="domain" description="Conserved oligomeric Golgi complex subunit 4 C-terminal" evidence="3">
    <location>
        <begin position="352"/>
        <end position="601"/>
    </location>
</feature>
<dbReference type="Pfam" id="PF08318">
    <property type="entry name" value="COG4_m"/>
    <property type="match status" value="1"/>
</dbReference>
<evidence type="ECO:0000313" key="4">
    <source>
        <dbReference type="EMBL" id="CAE0413186.1"/>
    </source>
</evidence>
<organism evidence="4">
    <name type="scientific">Amphora coffeiformis</name>
    <dbReference type="NCBI Taxonomy" id="265554"/>
    <lineage>
        <taxon>Eukaryota</taxon>
        <taxon>Sar</taxon>
        <taxon>Stramenopiles</taxon>
        <taxon>Ochrophyta</taxon>
        <taxon>Bacillariophyta</taxon>
        <taxon>Bacillariophyceae</taxon>
        <taxon>Bacillariophycidae</taxon>
        <taxon>Thalassiophysales</taxon>
        <taxon>Catenulaceae</taxon>
        <taxon>Amphora</taxon>
    </lineage>
</organism>
<dbReference type="PANTHER" id="PTHR24016">
    <property type="entry name" value="CONSERVED OLIGOMERIC GOLGI COMPLEX SUBUNIT 4"/>
    <property type="match status" value="1"/>
</dbReference>
<dbReference type="Gene3D" id="1.10.287.1060">
    <property type="entry name" value="ESAT-6-like"/>
    <property type="match status" value="1"/>
</dbReference>